<evidence type="ECO:0000256" key="4">
    <source>
        <dbReference type="ARBA" id="ARBA00022617"/>
    </source>
</evidence>
<dbReference type="GO" id="GO:0004497">
    <property type="term" value="F:monooxygenase activity"/>
    <property type="evidence" value="ECO:0007669"/>
    <property type="project" value="UniProtKB-KW"/>
</dbReference>
<evidence type="ECO:0000313" key="11">
    <source>
        <dbReference type="EMBL" id="KIJ44802.1"/>
    </source>
</evidence>
<comment type="similarity">
    <text evidence="3">Belongs to the cytochrome P450 family.</text>
</comment>
<dbReference type="Pfam" id="PF00067">
    <property type="entry name" value="p450"/>
    <property type="match status" value="1"/>
</dbReference>
<keyword evidence="8" id="KW-0503">Monooxygenase</keyword>
<evidence type="ECO:0000256" key="1">
    <source>
        <dbReference type="ARBA" id="ARBA00001971"/>
    </source>
</evidence>
<dbReference type="SUPFAM" id="SSF48264">
    <property type="entry name" value="Cytochrome P450"/>
    <property type="match status" value="1"/>
</dbReference>
<dbReference type="HOGENOM" id="CLU_001570_5_11_1"/>
<comment type="cofactor">
    <cofactor evidence="1 9">
        <name>heme</name>
        <dbReference type="ChEBI" id="CHEBI:30413"/>
    </cofactor>
</comment>
<dbReference type="PANTHER" id="PTHR24305">
    <property type="entry name" value="CYTOCHROME P450"/>
    <property type="match status" value="1"/>
</dbReference>
<feature type="transmembrane region" description="Helical" evidence="10">
    <location>
        <begin position="15"/>
        <end position="34"/>
    </location>
</feature>
<gene>
    <name evidence="11" type="ORF">M422DRAFT_779256</name>
</gene>
<reference evidence="11 12" key="1">
    <citation type="submission" date="2014-06" db="EMBL/GenBank/DDBJ databases">
        <title>Evolutionary Origins and Diversification of the Mycorrhizal Mutualists.</title>
        <authorList>
            <consortium name="DOE Joint Genome Institute"/>
            <consortium name="Mycorrhizal Genomics Consortium"/>
            <person name="Kohler A."/>
            <person name="Kuo A."/>
            <person name="Nagy L.G."/>
            <person name="Floudas D."/>
            <person name="Copeland A."/>
            <person name="Barry K.W."/>
            <person name="Cichocki N."/>
            <person name="Veneault-Fourrey C."/>
            <person name="LaButti K."/>
            <person name="Lindquist E.A."/>
            <person name="Lipzen A."/>
            <person name="Lundell T."/>
            <person name="Morin E."/>
            <person name="Murat C."/>
            <person name="Riley R."/>
            <person name="Ohm R."/>
            <person name="Sun H."/>
            <person name="Tunlid A."/>
            <person name="Henrissat B."/>
            <person name="Grigoriev I.V."/>
            <person name="Hibbett D.S."/>
            <person name="Martin F."/>
        </authorList>
    </citation>
    <scope>NUCLEOTIDE SEQUENCE [LARGE SCALE GENOMIC DNA]</scope>
    <source>
        <strain evidence="11 12">SS14</strain>
    </source>
</reference>
<dbReference type="InterPro" id="IPR036396">
    <property type="entry name" value="Cyt_P450_sf"/>
</dbReference>
<name>A0A0C9VR08_SPHS4</name>
<dbReference type="OrthoDB" id="10029320at2759"/>
<dbReference type="GO" id="GO:0005506">
    <property type="term" value="F:iron ion binding"/>
    <property type="evidence" value="ECO:0007669"/>
    <property type="project" value="InterPro"/>
</dbReference>
<keyword evidence="7 9" id="KW-0408">Iron</keyword>
<accession>A0A0C9VR08</accession>
<keyword evidence="12" id="KW-1185">Reference proteome</keyword>
<dbReference type="AlphaFoldDB" id="A0A0C9VR08"/>
<evidence type="ECO:0000256" key="9">
    <source>
        <dbReference type="PIRSR" id="PIRSR602401-1"/>
    </source>
</evidence>
<evidence type="ECO:0000256" key="8">
    <source>
        <dbReference type="ARBA" id="ARBA00023033"/>
    </source>
</evidence>
<evidence type="ECO:0000256" key="10">
    <source>
        <dbReference type="SAM" id="Phobius"/>
    </source>
</evidence>
<evidence type="ECO:0000313" key="12">
    <source>
        <dbReference type="Proteomes" id="UP000054279"/>
    </source>
</evidence>
<dbReference type="Proteomes" id="UP000054279">
    <property type="component" value="Unassembled WGS sequence"/>
</dbReference>
<dbReference type="Gene3D" id="1.10.630.10">
    <property type="entry name" value="Cytochrome P450"/>
    <property type="match status" value="1"/>
</dbReference>
<dbReference type="InterPro" id="IPR001128">
    <property type="entry name" value="Cyt_P450"/>
</dbReference>
<sequence length="461" mass="52360">MVQFSSIFERLTTRYLYAVLGAAAAYTVLHQLSLRHFWFSPLRKVPGLPFDNLLYGQFLNILKRDASTTLLVGDFKETEMCYPPLEGCTNVSQTPEKGIEVLVYDWMGKVNMDIIFTATFGYYPENIHDDKGELIHAYQKLFDLQSGLNFATLSAAVTFIPEFHHFLPTNSPTNIENICSLDFFQNFVRDLHTIIECVHHVMDVAKAMLVEKLREADVKTSETKKDIMNLLIKRVARLNGTEDGYKMADQDLLEHALTFLRGHATAVGGFTWTLWLLATHPEYQERLRAEVLPAVADNPRPDYNTLKDLKLLNSIEIHNMESPNPSLCPYDSPKGCQVRLVDGYFIPKGTILYIFIRVANTYPGTWGSDEDEFRPNRWFDLPPTYDPKFLFLGFTASNYSCLARPMAIMELRAIIAVTIAHFAIVPAYEGQVAKPIGIRMMKPGYSMPLRVKAVGKLPNPL</sequence>
<dbReference type="GO" id="GO:0020037">
    <property type="term" value="F:heme binding"/>
    <property type="evidence" value="ECO:0007669"/>
    <property type="project" value="InterPro"/>
</dbReference>
<evidence type="ECO:0000256" key="2">
    <source>
        <dbReference type="ARBA" id="ARBA00005179"/>
    </source>
</evidence>
<keyword evidence="4 9" id="KW-0349">Heme</keyword>
<evidence type="ECO:0000256" key="7">
    <source>
        <dbReference type="ARBA" id="ARBA00023004"/>
    </source>
</evidence>
<evidence type="ECO:0000256" key="5">
    <source>
        <dbReference type="ARBA" id="ARBA00022723"/>
    </source>
</evidence>
<dbReference type="EMBL" id="KN837115">
    <property type="protein sequence ID" value="KIJ44802.1"/>
    <property type="molecule type" value="Genomic_DNA"/>
</dbReference>
<feature type="binding site" description="axial binding residue" evidence="9">
    <location>
        <position position="401"/>
    </location>
    <ligand>
        <name>heme</name>
        <dbReference type="ChEBI" id="CHEBI:30413"/>
    </ligand>
    <ligandPart>
        <name>Fe</name>
        <dbReference type="ChEBI" id="CHEBI:18248"/>
    </ligandPart>
</feature>
<keyword evidence="10" id="KW-0812">Transmembrane</keyword>
<protein>
    <recommendedName>
        <fullName evidence="13">Cytochrome P450</fullName>
    </recommendedName>
</protein>
<dbReference type="InterPro" id="IPR002401">
    <property type="entry name" value="Cyt_P450_E_grp-I"/>
</dbReference>
<keyword evidence="6" id="KW-0560">Oxidoreductase</keyword>
<comment type="pathway">
    <text evidence="2">Secondary metabolite biosynthesis.</text>
</comment>
<evidence type="ECO:0000256" key="3">
    <source>
        <dbReference type="ARBA" id="ARBA00010617"/>
    </source>
</evidence>
<keyword evidence="5 9" id="KW-0479">Metal-binding</keyword>
<dbReference type="PANTHER" id="PTHR24305:SF166">
    <property type="entry name" value="CYTOCHROME P450 12A4, MITOCHONDRIAL-RELATED"/>
    <property type="match status" value="1"/>
</dbReference>
<dbReference type="InterPro" id="IPR050121">
    <property type="entry name" value="Cytochrome_P450_monoxygenase"/>
</dbReference>
<dbReference type="GO" id="GO:0016705">
    <property type="term" value="F:oxidoreductase activity, acting on paired donors, with incorporation or reduction of molecular oxygen"/>
    <property type="evidence" value="ECO:0007669"/>
    <property type="project" value="InterPro"/>
</dbReference>
<organism evidence="11 12">
    <name type="scientific">Sphaerobolus stellatus (strain SS14)</name>
    <dbReference type="NCBI Taxonomy" id="990650"/>
    <lineage>
        <taxon>Eukaryota</taxon>
        <taxon>Fungi</taxon>
        <taxon>Dikarya</taxon>
        <taxon>Basidiomycota</taxon>
        <taxon>Agaricomycotina</taxon>
        <taxon>Agaricomycetes</taxon>
        <taxon>Phallomycetidae</taxon>
        <taxon>Geastrales</taxon>
        <taxon>Sphaerobolaceae</taxon>
        <taxon>Sphaerobolus</taxon>
    </lineage>
</organism>
<keyword evidence="10" id="KW-0472">Membrane</keyword>
<keyword evidence="10" id="KW-1133">Transmembrane helix</keyword>
<proteinExistence type="inferred from homology"/>
<dbReference type="PRINTS" id="PR00463">
    <property type="entry name" value="EP450I"/>
</dbReference>
<evidence type="ECO:0008006" key="13">
    <source>
        <dbReference type="Google" id="ProtNLM"/>
    </source>
</evidence>
<evidence type="ECO:0000256" key="6">
    <source>
        <dbReference type="ARBA" id="ARBA00023002"/>
    </source>
</evidence>